<dbReference type="InterPro" id="IPR028082">
    <property type="entry name" value="Peripla_BP_I"/>
</dbReference>
<evidence type="ECO:0000259" key="4">
    <source>
        <dbReference type="PROSITE" id="PS50949"/>
    </source>
</evidence>
<organism evidence="5 6">
    <name type="scientific">Sunxiuqinia dokdonensis</name>
    <dbReference type="NCBI Taxonomy" id="1409788"/>
    <lineage>
        <taxon>Bacteria</taxon>
        <taxon>Pseudomonadati</taxon>
        <taxon>Bacteroidota</taxon>
        <taxon>Bacteroidia</taxon>
        <taxon>Marinilabiliales</taxon>
        <taxon>Prolixibacteraceae</taxon>
        <taxon>Sunxiuqinia</taxon>
    </lineage>
</organism>
<dbReference type="SUPFAM" id="SSF53822">
    <property type="entry name" value="Periplasmic binding protein-like I"/>
    <property type="match status" value="1"/>
</dbReference>
<accession>A0A0L8V258</accession>
<dbReference type="SMART" id="SM00345">
    <property type="entry name" value="HTH_GNTR"/>
    <property type="match status" value="1"/>
</dbReference>
<dbReference type="EMBL" id="LGIA01000225">
    <property type="protein sequence ID" value="KOH42489.1"/>
    <property type="molecule type" value="Genomic_DNA"/>
</dbReference>
<gene>
    <name evidence="5" type="ORF">NC99_46560</name>
</gene>
<dbReference type="STRING" id="1409788.NC99_46560"/>
<name>A0A0L8V258_9BACT</name>
<dbReference type="Gene3D" id="1.10.10.10">
    <property type="entry name" value="Winged helix-like DNA-binding domain superfamily/Winged helix DNA-binding domain"/>
    <property type="match status" value="1"/>
</dbReference>
<dbReference type="RefSeq" id="WP_053189021.1">
    <property type="nucleotide sequence ID" value="NZ_LGIA01000225.1"/>
</dbReference>
<dbReference type="PANTHER" id="PTHR38445:SF10">
    <property type="entry name" value="GNTR-FAMILY TRANSCRIPTIONAL REGULATOR"/>
    <property type="match status" value="1"/>
</dbReference>
<proteinExistence type="predicted"/>
<comment type="caution">
    <text evidence="5">The sequence shown here is derived from an EMBL/GenBank/DDBJ whole genome shotgun (WGS) entry which is preliminary data.</text>
</comment>
<evidence type="ECO:0000256" key="2">
    <source>
        <dbReference type="ARBA" id="ARBA00023125"/>
    </source>
</evidence>
<evidence type="ECO:0000256" key="3">
    <source>
        <dbReference type="ARBA" id="ARBA00023163"/>
    </source>
</evidence>
<dbReference type="InterPro" id="IPR036390">
    <property type="entry name" value="WH_DNA-bd_sf"/>
</dbReference>
<dbReference type="Pfam" id="PF00392">
    <property type="entry name" value="GntR"/>
    <property type="match status" value="1"/>
</dbReference>
<dbReference type="InterPro" id="IPR046335">
    <property type="entry name" value="LacI/GalR-like_sensor"/>
</dbReference>
<dbReference type="InterPro" id="IPR000524">
    <property type="entry name" value="Tscrpt_reg_HTH_GntR"/>
</dbReference>
<evidence type="ECO:0000313" key="6">
    <source>
        <dbReference type="Proteomes" id="UP000036958"/>
    </source>
</evidence>
<dbReference type="SUPFAM" id="SSF46785">
    <property type="entry name" value="Winged helix' DNA-binding domain"/>
    <property type="match status" value="1"/>
</dbReference>
<dbReference type="Pfam" id="PF13377">
    <property type="entry name" value="Peripla_BP_3"/>
    <property type="match status" value="1"/>
</dbReference>
<keyword evidence="2" id="KW-0238">DNA-binding</keyword>
<protein>
    <submittedName>
        <fullName evidence="5">GntR family transcriptional regulator</fullName>
    </submittedName>
</protein>
<keyword evidence="3" id="KW-0804">Transcription</keyword>
<dbReference type="Proteomes" id="UP000036958">
    <property type="component" value="Unassembled WGS sequence"/>
</dbReference>
<evidence type="ECO:0000313" key="5">
    <source>
        <dbReference type="EMBL" id="KOH42489.1"/>
    </source>
</evidence>
<dbReference type="InterPro" id="IPR036388">
    <property type="entry name" value="WH-like_DNA-bd_sf"/>
</dbReference>
<dbReference type="CDD" id="cd07377">
    <property type="entry name" value="WHTH_GntR"/>
    <property type="match status" value="1"/>
</dbReference>
<dbReference type="PANTHER" id="PTHR38445">
    <property type="entry name" value="HTH-TYPE TRANSCRIPTIONAL REPRESSOR YTRA"/>
    <property type="match status" value="1"/>
</dbReference>
<dbReference type="OrthoDB" id="742238at2"/>
<feature type="domain" description="HTH gntR-type" evidence="4">
    <location>
        <begin position="14"/>
        <end position="82"/>
    </location>
</feature>
<dbReference type="PROSITE" id="PS50949">
    <property type="entry name" value="HTH_GNTR"/>
    <property type="match status" value="1"/>
</dbReference>
<reference evidence="6" key="1">
    <citation type="submission" date="2015-07" db="EMBL/GenBank/DDBJ databases">
        <title>Genome sequencing of Sunxiuqinia dokdonensis strain SK.</title>
        <authorList>
            <person name="Ahn S."/>
            <person name="Kim B.-C."/>
        </authorList>
    </citation>
    <scope>NUCLEOTIDE SEQUENCE [LARGE SCALE GENOMIC DNA]</scope>
    <source>
        <strain evidence="6">SK</strain>
    </source>
</reference>
<keyword evidence="6" id="KW-1185">Reference proteome</keyword>
<dbReference type="AlphaFoldDB" id="A0A0L8V258"/>
<dbReference type="Gene3D" id="3.40.50.2300">
    <property type="match status" value="2"/>
</dbReference>
<dbReference type="PATRIC" id="fig|1409788.3.peg.4763"/>
<evidence type="ECO:0000256" key="1">
    <source>
        <dbReference type="ARBA" id="ARBA00023015"/>
    </source>
</evidence>
<dbReference type="GO" id="GO:0003677">
    <property type="term" value="F:DNA binding"/>
    <property type="evidence" value="ECO:0007669"/>
    <property type="project" value="UniProtKB-KW"/>
</dbReference>
<sequence>MSKFHFKIDPASNQLKFQQLVDSVTEAVSKNLLQVGDILPSVNQLCKESELSRDTVFKAYAELKDRGTIESVPNKGYFVAKATTKVFLFLDTFKAYKEVLYGSFLENLSDNITVDLHFHHYNINVFETIIKESVGKYTKYIIMNFDHEHVPEVIKKIPTDKLLIIDWNVHSRETNSSVYQDFGQTLYQAFVTNIELVRKYKRFIYLYPEFTYHPKESIDYFKAFCQDYQIECEVMRNSKLLDIQPGDLYLMVSDRLLARFLDQCDQKKLTPGKEVGVISYNETPMKKYVKDGITVISTDFELMGRKAADFVNSGDPIHFCVPTKLKVRSSI</sequence>
<dbReference type="GO" id="GO:0003700">
    <property type="term" value="F:DNA-binding transcription factor activity"/>
    <property type="evidence" value="ECO:0007669"/>
    <property type="project" value="InterPro"/>
</dbReference>
<keyword evidence="1" id="KW-0805">Transcription regulation</keyword>